<comment type="caution">
    <text evidence="8">The sequence shown here is derived from an EMBL/GenBank/DDBJ whole genome shotgun (WGS) entry which is preliminary data.</text>
</comment>
<evidence type="ECO:0000259" key="7">
    <source>
        <dbReference type="Pfam" id="PF06305"/>
    </source>
</evidence>
<evidence type="ECO:0000256" key="2">
    <source>
        <dbReference type="ARBA" id="ARBA00022692"/>
    </source>
</evidence>
<keyword evidence="9" id="KW-1185">Reference proteome</keyword>
<organism evidence="8 9">
    <name type="scientific">Serpentinicella alkaliphila</name>
    <dbReference type="NCBI Taxonomy" id="1734049"/>
    <lineage>
        <taxon>Bacteria</taxon>
        <taxon>Bacillati</taxon>
        <taxon>Bacillota</taxon>
        <taxon>Clostridia</taxon>
        <taxon>Peptostreptococcales</taxon>
        <taxon>Natronincolaceae</taxon>
        <taxon>Serpentinicella</taxon>
    </lineage>
</organism>
<keyword evidence="4 6" id="KW-0472">Membrane</keyword>
<dbReference type="PANTHER" id="PTHR41335">
    <property type="entry name" value="MEMBRANE PROTEIN-RELATED"/>
    <property type="match status" value="1"/>
</dbReference>
<evidence type="ECO:0000256" key="3">
    <source>
        <dbReference type="ARBA" id="ARBA00022989"/>
    </source>
</evidence>
<evidence type="ECO:0000256" key="6">
    <source>
        <dbReference type="SAM" id="Phobius"/>
    </source>
</evidence>
<dbReference type="OrthoDB" id="1708221at2"/>
<dbReference type="PANTHER" id="PTHR41335:SF1">
    <property type="entry name" value="MEMBRANE PROTEIN"/>
    <property type="match status" value="1"/>
</dbReference>
<sequence>MQKIQFMFIISLVFAIIVTIFALTNANPVVINLIFYKFEASQALIIFISAALGAIIVTSLGLIKHIKLKSKIKTLHKENEELSTKLQNLLDEMNTNKMQKHESDSSSIEEEIGAIHND</sequence>
<evidence type="ECO:0000256" key="5">
    <source>
        <dbReference type="SAM" id="MobiDB-lite"/>
    </source>
</evidence>
<evidence type="ECO:0000256" key="1">
    <source>
        <dbReference type="ARBA" id="ARBA00022475"/>
    </source>
</evidence>
<reference evidence="8 9" key="1">
    <citation type="submission" date="2019-03" db="EMBL/GenBank/DDBJ databases">
        <title>Genomic Encyclopedia of Type Strains, Phase IV (KMG-IV): sequencing the most valuable type-strain genomes for metagenomic binning, comparative biology and taxonomic classification.</title>
        <authorList>
            <person name="Goeker M."/>
        </authorList>
    </citation>
    <scope>NUCLEOTIDE SEQUENCE [LARGE SCALE GENOMIC DNA]</scope>
    <source>
        <strain evidence="8 9">DSM 100013</strain>
    </source>
</reference>
<proteinExistence type="predicted"/>
<protein>
    <submittedName>
        <fullName evidence="8">Putative integral membrane protein</fullName>
    </submittedName>
</protein>
<dbReference type="RefSeq" id="WP_132849185.1">
    <property type="nucleotide sequence ID" value="NZ_CP058648.1"/>
</dbReference>
<keyword evidence="1" id="KW-1003">Cell membrane</keyword>
<feature type="transmembrane region" description="Helical" evidence="6">
    <location>
        <begin position="42"/>
        <end position="63"/>
    </location>
</feature>
<feature type="region of interest" description="Disordered" evidence="5">
    <location>
        <begin position="97"/>
        <end position="118"/>
    </location>
</feature>
<dbReference type="Pfam" id="PF06305">
    <property type="entry name" value="LapA_dom"/>
    <property type="match status" value="1"/>
</dbReference>
<name>A0A4R2T8X3_9FIRM</name>
<dbReference type="EMBL" id="SLYC01000035">
    <property type="protein sequence ID" value="TCP99679.1"/>
    <property type="molecule type" value="Genomic_DNA"/>
</dbReference>
<evidence type="ECO:0000313" key="8">
    <source>
        <dbReference type="EMBL" id="TCP99679.1"/>
    </source>
</evidence>
<evidence type="ECO:0000313" key="9">
    <source>
        <dbReference type="Proteomes" id="UP000295504"/>
    </source>
</evidence>
<dbReference type="AlphaFoldDB" id="A0A4R2T8X3"/>
<gene>
    <name evidence="8" type="ORF">EDD79_103514</name>
</gene>
<accession>A0A4R2T8X3</accession>
<feature type="domain" description="Lipopolysaccharide assembly protein A" evidence="7">
    <location>
        <begin position="25"/>
        <end position="86"/>
    </location>
</feature>
<keyword evidence="2 6" id="KW-0812">Transmembrane</keyword>
<evidence type="ECO:0000256" key="4">
    <source>
        <dbReference type="ARBA" id="ARBA00023136"/>
    </source>
</evidence>
<dbReference type="Proteomes" id="UP000295504">
    <property type="component" value="Unassembled WGS sequence"/>
</dbReference>
<dbReference type="GO" id="GO:0005886">
    <property type="term" value="C:plasma membrane"/>
    <property type="evidence" value="ECO:0007669"/>
    <property type="project" value="InterPro"/>
</dbReference>
<keyword evidence="3 6" id="KW-1133">Transmembrane helix</keyword>
<dbReference type="InterPro" id="IPR010445">
    <property type="entry name" value="LapA_dom"/>
</dbReference>